<reference evidence="1" key="1">
    <citation type="submission" date="2022-04" db="EMBL/GenBank/DDBJ databases">
        <title>Chromosome-scale genome assembly of Holotrichia oblita Faldermann.</title>
        <authorList>
            <person name="Rongchong L."/>
        </authorList>
    </citation>
    <scope>NUCLEOTIDE SEQUENCE</scope>
    <source>
        <strain evidence="1">81SQS9</strain>
    </source>
</reference>
<comment type="caution">
    <text evidence="1">The sequence shown here is derived from an EMBL/GenBank/DDBJ whole genome shotgun (WGS) entry which is preliminary data.</text>
</comment>
<protein>
    <submittedName>
        <fullName evidence="1">Uncharacterized protein</fullName>
    </submittedName>
</protein>
<keyword evidence="2" id="KW-1185">Reference proteome</keyword>
<accession>A0ACB9SP71</accession>
<gene>
    <name evidence="1" type="ORF">MML48_8g00016468</name>
</gene>
<name>A0ACB9SP71_HOLOL</name>
<dbReference type="EMBL" id="CM043022">
    <property type="protein sequence ID" value="KAI4456757.1"/>
    <property type="molecule type" value="Genomic_DNA"/>
</dbReference>
<evidence type="ECO:0000313" key="1">
    <source>
        <dbReference type="EMBL" id="KAI4456757.1"/>
    </source>
</evidence>
<proteinExistence type="predicted"/>
<evidence type="ECO:0000313" key="2">
    <source>
        <dbReference type="Proteomes" id="UP001056778"/>
    </source>
</evidence>
<organism evidence="1 2">
    <name type="scientific">Holotrichia oblita</name>
    <name type="common">Chafer beetle</name>
    <dbReference type="NCBI Taxonomy" id="644536"/>
    <lineage>
        <taxon>Eukaryota</taxon>
        <taxon>Metazoa</taxon>
        <taxon>Ecdysozoa</taxon>
        <taxon>Arthropoda</taxon>
        <taxon>Hexapoda</taxon>
        <taxon>Insecta</taxon>
        <taxon>Pterygota</taxon>
        <taxon>Neoptera</taxon>
        <taxon>Endopterygota</taxon>
        <taxon>Coleoptera</taxon>
        <taxon>Polyphaga</taxon>
        <taxon>Scarabaeiformia</taxon>
        <taxon>Scarabaeidae</taxon>
        <taxon>Melolonthinae</taxon>
        <taxon>Holotrichia</taxon>
    </lineage>
</organism>
<dbReference type="Proteomes" id="UP001056778">
    <property type="component" value="Chromosome 8"/>
</dbReference>
<sequence length="679" mass="76846">MPADEDYGRRQVTLQHASTSPAPVPCPAGCPAAPVDHVQTTITERYQSTDRQERYSSDKQIAAAERFESSDRFQVVPDRFGSERSSSDRLPSGERYHGGSERYPLGERPQTAISSDRLTKEILQGSGQNFQPERYHYVERNCQRYPERYQAQNVGSLDRYHNGVMDRYSRTNTPTDRYLSGGDKERCNSSNADRYSQDPDFNAGAATAQSVCSIERYTPTSERQRFNQTSENYNNGSKTLPSEVYKIRSNERKQSLGERYQRYAEYDRFLPIPCPERFAGTQERTERPDRVQFSQVSYMEPPSPAPSSDRFIPPPPLSPTNTPSPDCYPANAFPSPTTAAPAPDRFIPPPPLSPSPTENFSPKKLERYEKRYQYTASPNPNDRYNHYDRSNKERQYYNTANNGNDRYLATHQSQSSYHDRFGSSNSSTERYIPPNAHVPVERYVPQQQENYYGSYQAYDRYQKFNANDPYMRRDLGFYRLTVPYPQNQFQRIRYSHMCTPNRAKCCQFQDGYHVKSSPGSSSSSSITSQGNKDLQNFHAAQKELGVVNNSNIPESIQCQNYHGKEYQCAYQQEKGVQCSGYATNKDYQCIGFHIAAGKDGKEAVCATAAVGFNSPSMRKGQCRHGICGSSSVEYVGQSGGRHVCATPPPRGSVGSADIVICSDQCCTKRPQNTLALTVW</sequence>